<dbReference type="AlphaFoldDB" id="A0AAJ2PQT5"/>
<dbReference type="Proteomes" id="UP001273589">
    <property type="component" value="Unassembled WGS sequence"/>
</dbReference>
<evidence type="ECO:0000256" key="1">
    <source>
        <dbReference type="SAM" id="MobiDB-lite"/>
    </source>
</evidence>
<gene>
    <name evidence="2" type="ORF">PV367_16995</name>
</gene>
<comment type="caution">
    <text evidence="2">The sequence shown here is derived from an EMBL/GenBank/DDBJ whole genome shotgun (WGS) entry which is preliminary data.</text>
</comment>
<feature type="region of interest" description="Disordered" evidence="1">
    <location>
        <begin position="49"/>
        <end position="72"/>
    </location>
</feature>
<dbReference type="EMBL" id="JARAWN010000090">
    <property type="protein sequence ID" value="MDX3131436.1"/>
    <property type="molecule type" value="Genomic_DNA"/>
</dbReference>
<organism evidence="2 3">
    <name type="scientific">Streptomyces europaeiscabiei</name>
    <dbReference type="NCBI Taxonomy" id="146819"/>
    <lineage>
        <taxon>Bacteria</taxon>
        <taxon>Bacillati</taxon>
        <taxon>Actinomycetota</taxon>
        <taxon>Actinomycetes</taxon>
        <taxon>Kitasatosporales</taxon>
        <taxon>Streptomycetaceae</taxon>
        <taxon>Streptomyces</taxon>
    </lineage>
</organism>
<dbReference type="RefSeq" id="WP_319692653.1">
    <property type="nucleotide sequence ID" value="NZ_JARAWN010000090.1"/>
</dbReference>
<proteinExistence type="predicted"/>
<name>A0AAJ2PQT5_9ACTN</name>
<evidence type="ECO:0000313" key="3">
    <source>
        <dbReference type="Proteomes" id="UP001273589"/>
    </source>
</evidence>
<sequence>MTRFTEFPEDERLSLDLGDDLTARLRARATVSRRSADAVVAAADARIDRLMGPADDEQGGPPAGDPPDGRGV</sequence>
<reference evidence="2" key="1">
    <citation type="journal article" date="2023" name="Microb. Genom.">
        <title>Mesoterricola silvestris gen. nov., sp. nov., Mesoterricola sediminis sp. nov., Geothrix oryzae sp. nov., Geothrix edaphica sp. nov., Geothrix rubra sp. nov., and Geothrix limicola sp. nov., six novel members of Acidobacteriota isolated from soils.</title>
        <authorList>
            <person name="Weisberg A.J."/>
            <person name="Pearce E."/>
            <person name="Kramer C.G."/>
            <person name="Chang J.H."/>
            <person name="Clarke C.R."/>
        </authorList>
    </citation>
    <scope>NUCLEOTIDE SEQUENCE</scope>
    <source>
        <strain evidence="2">ND06-05F</strain>
    </source>
</reference>
<protein>
    <submittedName>
        <fullName evidence="2">Uncharacterized protein</fullName>
    </submittedName>
</protein>
<accession>A0AAJ2PQT5</accession>
<evidence type="ECO:0000313" key="2">
    <source>
        <dbReference type="EMBL" id="MDX3131436.1"/>
    </source>
</evidence>